<dbReference type="AlphaFoldDB" id="A0A9W6W979"/>
<evidence type="ECO:0000313" key="2">
    <source>
        <dbReference type="EMBL" id="GME69394.1"/>
    </source>
</evidence>
<gene>
    <name evidence="2" type="ORF">Cboi02_000228200</name>
</gene>
<comment type="caution">
    <text evidence="2">The sequence shown here is derived from an EMBL/GenBank/DDBJ whole genome shotgun (WGS) entry which is preliminary data.</text>
</comment>
<organism evidence="2 3">
    <name type="scientific">Candida boidinii</name>
    <name type="common">Yeast</name>
    <dbReference type="NCBI Taxonomy" id="5477"/>
    <lineage>
        <taxon>Eukaryota</taxon>
        <taxon>Fungi</taxon>
        <taxon>Dikarya</taxon>
        <taxon>Ascomycota</taxon>
        <taxon>Saccharomycotina</taxon>
        <taxon>Pichiomycetes</taxon>
        <taxon>Pichiales</taxon>
        <taxon>Pichiaceae</taxon>
        <taxon>Ogataea</taxon>
        <taxon>Ogataea/Candida clade</taxon>
    </lineage>
</organism>
<reference evidence="2" key="1">
    <citation type="submission" date="2023-04" db="EMBL/GenBank/DDBJ databases">
        <title>Candida boidinii NBRC 10035.</title>
        <authorList>
            <person name="Ichikawa N."/>
            <person name="Sato H."/>
            <person name="Tonouchi N."/>
        </authorList>
    </citation>
    <scope>NUCLEOTIDE SEQUENCE</scope>
    <source>
        <strain evidence="2">NBRC 10035</strain>
    </source>
</reference>
<name>A0A9W6W979_CANBO</name>
<dbReference type="EMBL" id="BSXN01000663">
    <property type="protein sequence ID" value="GME69394.1"/>
    <property type="molecule type" value="Genomic_DNA"/>
</dbReference>
<feature type="coiled-coil region" evidence="1">
    <location>
        <begin position="120"/>
        <end position="161"/>
    </location>
</feature>
<accession>A0A9W6W979</accession>
<evidence type="ECO:0000256" key="1">
    <source>
        <dbReference type="SAM" id="Coils"/>
    </source>
</evidence>
<keyword evidence="1" id="KW-0175">Coiled coil</keyword>
<sequence length="680" mass="79384">MLTVRRCSLTLPNREILSVVNIHRKRAYIWPSRRDKSDSTKSNRDSKTAYKYDRYEFSEKVYKETEFIRNQNLKTSYDPLNLDAFLSPLLPSGDKKNSKDNKNKTEENDTQVLKSALLPRLDEMKNMKEKLGEVENLKRELDIRKQELELQELKLKREKQEFFVAMKTHIINVNDGNSIKSDYDETQQNTYLLNESDPAVSEPLKSLLRKAKFETSLKKFKDLPYDEAYQTEIKILTHLRNVSVNSKKAKKGKREIKVSEYTYKNFDDIPTKKTQLPSVPEKMNYINLNQFVHDLTNYYYLSHDGVKQEDKIEKYLIDIVENSAELLTKQSALDIVGYLNYNCKMRSANYIMRLLNDRAGFKYDDEDFANQFIMFKKRGIRTLDEKLQRIKNCKSLNNNSWYSIFKTLKDSKVKDLFISDMNELGISLKPILKDVIYYFSENKKPNELLGFVDEAMQRYDLKLDPYINNKIVNCFVKNGEIHKGFQRLIDQHYTNNIPVNPGSYSPFLVYFISKGEIYHALAMANLFLKLFNVKVENVFAKRVFPALKDMEYFDNWYSFAKIIVEAYNRLSSGTAKNSVTHQQFEELETYAALHNIPQNSSKYNNSGYDFLNVTTTDRHFLIDLKDSLKWDIVGKIDDEPGTFSSRKIPSVDVDATIILDLDKNSESFKNGAKLLGATVN</sequence>
<proteinExistence type="predicted"/>
<dbReference type="OrthoDB" id="10306763at2759"/>
<evidence type="ECO:0000313" key="3">
    <source>
        <dbReference type="Proteomes" id="UP001165120"/>
    </source>
</evidence>
<protein>
    <submittedName>
        <fullName evidence="2">Unnamed protein product</fullName>
    </submittedName>
</protein>
<keyword evidence="3" id="KW-1185">Reference proteome</keyword>
<dbReference type="Proteomes" id="UP001165120">
    <property type="component" value="Unassembled WGS sequence"/>
</dbReference>